<evidence type="ECO:0000313" key="2">
    <source>
        <dbReference type="EMBL" id="THH30967.1"/>
    </source>
</evidence>
<dbReference type="Proteomes" id="UP000308730">
    <property type="component" value="Unassembled WGS sequence"/>
</dbReference>
<evidence type="ECO:0000256" key="1">
    <source>
        <dbReference type="SAM" id="MobiDB-lite"/>
    </source>
</evidence>
<dbReference type="OrthoDB" id="8954335at2759"/>
<accession>A0A4S4MZ82</accession>
<sequence length="298" mass="34402">MRLIDTPGFDDTTQSDAQILKMIAEYLANTYRLGKKLSGIIYMHRISDPKMSGVSKRNFGMFRSLCGEKTLRNVVIVTNMWGLVEQHVGDAREHELATDDTLFKPVLDKGAVMVRHDGTVESAHRVLQSFVANHPEALAIQTEVVDDQRGLDGTTAGLALQEEMTRQMEETKRRQEEQVKKVQEATAAALREQEERQAAEIGRAKLEMEEHMRRAQEEQERETARQAAERRQEEERRRELEAAMAAEQEAQRKIEEEQRRVQAEMEQRAREAEAEIVRMREEVQRMENERHNGGCNIF</sequence>
<keyword evidence="3" id="KW-1185">Reference proteome</keyword>
<proteinExistence type="predicted"/>
<dbReference type="EMBL" id="SGPM01000062">
    <property type="protein sequence ID" value="THH30967.1"/>
    <property type="molecule type" value="Genomic_DNA"/>
</dbReference>
<dbReference type="Gene3D" id="3.40.50.300">
    <property type="entry name" value="P-loop containing nucleotide triphosphate hydrolases"/>
    <property type="match status" value="1"/>
</dbReference>
<name>A0A4S4MZ82_9APHY</name>
<evidence type="ECO:0008006" key="4">
    <source>
        <dbReference type="Google" id="ProtNLM"/>
    </source>
</evidence>
<organism evidence="2 3">
    <name type="scientific">Antrodiella citrinella</name>
    <dbReference type="NCBI Taxonomy" id="2447956"/>
    <lineage>
        <taxon>Eukaryota</taxon>
        <taxon>Fungi</taxon>
        <taxon>Dikarya</taxon>
        <taxon>Basidiomycota</taxon>
        <taxon>Agaricomycotina</taxon>
        <taxon>Agaricomycetes</taxon>
        <taxon>Polyporales</taxon>
        <taxon>Steccherinaceae</taxon>
        <taxon>Antrodiella</taxon>
    </lineage>
</organism>
<feature type="compositionally biased region" description="Basic and acidic residues" evidence="1">
    <location>
        <begin position="204"/>
        <end position="241"/>
    </location>
</feature>
<gene>
    <name evidence="2" type="ORF">EUX98_g3204</name>
</gene>
<dbReference type="SUPFAM" id="SSF52540">
    <property type="entry name" value="P-loop containing nucleoside triphosphate hydrolases"/>
    <property type="match status" value="1"/>
</dbReference>
<dbReference type="InterPro" id="IPR027417">
    <property type="entry name" value="P-loop_NTPase"/>
</dbReference>
<reference evidence="2 3" key="1">
    <citation type="submission" date="2019-02" db="EMBL/GenBank/DDBJ databases">
        <title>Genome sequencing of the rare red list fungi Antrodiella citrinella (Flaviporus citrinellus).</title>
        <authorList>
            <person name="Buettner E."/>
            <person name="Kellner H."/>
        </authorList>
    </citation>
    <scope>NUCLEOTIDE SEQUENCE [LARGE SCALE GENOMIC DNA]</scope>
    <source>
        <strain evidence="2 3">DSM 108506</strain>
    </source>
</reference>
<protein>
    <recommendedName>
        <fullName evidence="4">G domain-containing protein</fullName>
    </recommendedName>
</protein>
<dbReference type="AlphaFoldDB" id="A0A4S4MZ82"/>
<comment type="caution">
    <text evidence="2">The sequence shown here is derived from an EMBL/GenBank/DDBJ whole genome shotgun (WGS) entry which is preliminary data.</text>
</comment>
<feature type="compositionally biased region" description="Basic and acidic residues" evidence="1">
    <location>
        <begin position="249"/>
        <end position="266"/>
    </location>
</feature>
<evidence type="ECO:0000313" key="3">
    <source>
        <dbReference type="Proteomes" id="UP000308730"/>
    </source>
</evidence>
<feature type="region of interest" description="Disordered" evidence="1">
    <location>
        <begin position="204"/>
        <end position="266"/>
    </location>
</feature>